<dbReference type="InterPro" id="IPR008775">
    <property type="entry name" value="Phytyl_CoA_dOase-like"/>
</dbReference>
<dbReference type="GO" id="GO:0005506">
    <property type="term" value="F:iron ion binding"/>
    <property type="evidence" value="ECO:0007669"/>
    <property type="project" value="UniProtKB-ARBA"/>
</dbReference>
<proteinExistence type="predicted"/>
<keyword evidence="1" id="KW-0560">Oxidoreductase</keyword>
<dbReference type="GO" id="GO:0016706">
    <property type="term" value="F:2-oxoglutarate-dependent dioxygenase activity"/>
    <property type="evidence" value="ECO:0007669"/>
    <property type="project" value="UniProtKB-ARBA"/>
</dbReference>
<evidence type="ECO:0000313" key="1">
    <source>
        <dbReference type="EMBL" id="NER30536.1"/>
    </source>
</evidence>
<dbReference type="EMBL" id="JAAHFQ010000581">
    <property type="protein sequence ID" value="NER30536.1"/>
    <property type="molecule type" value="Genomic_DNA"/>
</dbReference>
<dbReference type="AlphaFoldDB" id="A0A6B3NAA7"/>
<gene>
    <name evidence="1" type="ORF">F6J89_23680</name>
</gene>
<dbReference type="Gene3D" id="2.60.120.620">
    <property type="entry name" value="q2cbj1_9rhob like domain"/>
    <property type="match status" value="1"/>
</dbReference>
<protein>
    <submittedName>
        <fullName evidence="1">Phytanoyl-CoA dioxygenase</fullName>
    </submittedName>
</protein>
<keyword evidence="1" id="KW-0223">Dioxygenase</keyword>
<comment type="caution">
    <text evidence="1">The sequence shown here is derived from an EMBL/GenBank/DDBJ whole genome shotgun (WGS) entry which is preliminary data.</text>
</comment>
<name>A0A6B3NAA7_9CYAN</name>
<dbReference type="Pfam" id="PF05721">
    <property type="entry name" value="PhyH"/>
    <property type="match status" value="1"/>
</dbReference>
<dbReference type="SUPFAM" id="SSF51197">
    <property type="entry name" value="Clavaminate synthase-like"/>
    <property type="match status" value="1"/>
</dbReference>
<dbReference type="PANTHER" id="PTHR20883">
    <property type="entry name" value="PHYTANOYL-COA DIOXYGENASE DOMAIN CONTAINING 1"/>
    <property type="match status" value="1"/>
</dbReference>
<reference evidence="1" key="1">
    <citation type="submission" date="2019-11" db="EMBL/GenBank/DDBJ databases">
        <title>Genomic insights into an expanded diversity of filamentous marine cyanobacteria reveals the extraordinary biosynthetic potential of Moorea and Okeania.</title>
        <authorList>
            <person name="Ferreira Leao T."/>
            <person name="Wang M."/>
            <person name="Moss N."/>
            <person name="Da Silva R."/>
            <person name="Sanders J."/>
            <person name="Nurk S."/>
            <person name="Gurevich A."/>
            <person name="Humphrey G."/>
            <person name="Reher R."/>
            <person name="Zhu Q."/>
            <person name="Belda-Ferre P."/>
            <person name="Glukhov E."/>
            <person name="Rex R."/>
            <person name="Dorrestein P.C."/>
            <person name="Knight R."/>
            <person name="Pevzner P."/>
            <person name="Gerwick W.H."/>
            <person name="Gerwick L."/>
        </authorList>
    </citation>
    <scope>NUCLEOTIDE SEQUENCE</scope>
    <source>
        <strain evidence="1">SIO1C4</strain>
    </source>
</reference>
<dbReference type="PANTHER" id="PTHR20883:SF48">
    <property type="entry name" value="ECTOINE DIOXYGENASE"/>
    <property type="match status" value="1"/>
</dbReference>
<accession>A0A6B3NAA7</accession>
<sequence length="273" mass="30724">MYLQEEQQKTYEENGFLLLDNLFSQDQIEAITTKLSTNSWEGKPGNVLEEDGGTLRAIHEDPTETGLLDKISKHALIVEPAMQILGSQVYIHQLKINFKAAFNGDLWPWHQDYIYWQQEDGMPTPRAVNVMIFLEEVNEFNGPLYIIPGSHKQGVITSLQRTEEDSADPEAPEWISSFQSNLKYTTPEETVSELVKELGIEAPKGKPGSALFFHPNCVHGSTNNISPFSRKIAIITYNSVENIPITVGNPRPDFLVGRDYQAIKPLPNQALIV</sequence>
<organism evidence="1">
    <name type="scientific">Symploca sp. SIO1C4</name>
    <dbReference type="NCBI Taxonomy" id="2607765"/>
    <lineage>
        <taxon>Bacteria</taxon>
        <taxon>Bacillati</taxon>
        <taxon>Cyanobacteriota</taxon>
        <taxon>Cyanophyceae</taxon>
        <taxon>Coleofasciculales</taxon>
        <taxon>Coleofasciculaceae</taxon>
        <taxon>Symploca</taxon>
    </lineage>
</organism>